<evidence type="ECO:0000313" key="6">
    <source>
        <dbReference type="Proteomes" id="UP001632038"/>
    </source>
</evidence>
<dbReference type="EMBL" id="JAVIJP010000087">
    <property type="protein sequence ID" value="KAL3616715.1"/>
    <property type="molecule type" value="Genomic_DNA"/>
</dbReference>
<feature type="region of interest" description="Disordered" evidence="3">
    <location>
        <begin position="1"/>
        <end position="45"/>
    </location>
</feature>
<comment type="caution">
    <text evidence="5">The sequence shown here is derived from an EMBL/GenBank/DDBJ whole genome shotgun (WGS) entry which is preliminary data.</text>
</comment>
<dbReference type="PANTHER" id="PTHR12419">
    <property type="entry name" value="OTU DOMAIN CONTAINING PROTEIN"/>
    <property type="match status" value="1"/>
</dbReference>
<dbReference type="GO" id="GO:0017148">
    <property type="term" value="P:negative regulation of translation"/>
    <property type="evidence" value="ECO:0007669"/>
    <property type="project" value="UniProtKB-KW"/>
</dbReference>
<dbReference type="InterPro" id="IPR038765">
    <property type="entry name" value="Papain-like_cys_pep_sf"/>
</dbReference>
<dbReference type="InterPro" id="IPR050704">
    <property type="entry name" value="Peptidase_C85-like"/>
</dbReference>
<dbReference type="PROSITE" id="PS50802">
    <property type="entry name" value="OTU"/>
    <property type="match status" value="1"/>
</dbReference>
<dbReference type="InterPro" id="IPR003323">
    <property type="entry name" value="OTU_dom"/>
</dbReference>
<evidence type="ECO:0000256" key="2">
    <source>
        <dbReference type="RuleBase" id="RU004915"/>
    </source>
</evidence>
<evidence type="ECO:0000313" key="5">
    <source>
        <dbReference type="EMBL" id="KAL3616715.1"/>
    </source>
</evidence>
<dbReference type="InterPro" id="IPR001574">
    <property type="entry name" value="Ribosome_inactivat_prot"/>
</dbReference>
<protein>
    <recommendedName>
        <fullName evidence="4">OTU domain-containing protein</fullName>
    </recommendedName>
</protein>
<feature type="domain" description="OTU" evidence="4">
    <location>
        <begin position="295"/>
        <end position="426"/>
    </location>
</feature>
<dbReference type="Pfam" id="PF02338">
    <property type="entry name" value="OTU"/>
    <property type="match status" value="1"/>
</dbReference>
<name>A0ABD3BH31_9LAMI</name>
<sequence length="443" mass="50912">MGKKEKDSSKGKNSKKSSSKKSDRVVPADTPPPQAAGIPQPQDEDVSNVTAALHLDHPGHSYTEFVDDVRQAWAEHKHDNIYVLPEANKSRRHAHIYIYADGLDEKLKIFTERFSGYIKAFSIVRKKTEEEEEKEYCCWFNDHAPNKNCKLICNSNYGGMKKMANYKDLKKVRIGKDALSDAYDGLREYLIGMWDKNIEVTKVMKRRAGRSILTIVLMVSEAARFDDVKTIIHENYYRDIELEGGIPGIDNQVKNWSNISKSQDINIRLFQYANWKNIPIHSRDNLIYGSTLDGYRVHFVGPDGNCQFRALAHQLTENDGEFAQVREQVVDQLYADLEANGPPLGYTEKEYRAYLVEMSMDGVWGDQLTLQAAADAYNSSIVVEAWSENQRRWIRHEIEPRGHDVLPVREIYLGLRNEHYSSLFPREILPPIVDSEDEEHDND</sequence>
<keyword evidence="2" id="KW-0652">Protein synthesis inhibitor</keyword>
<dbReference type="AlphaFoldDB" id="A0ABD3BH31"/>
<dbReference type="Gene3D" id="3.90.70.80">
    <property type="match status" value="1"/>
</dbReference>
<gene>
    <name evidence="5" type="ORF">CASFOL_039109</name>
</gene>
<dbReference type="PANTHER" id="PTHR12419:SF103">
    <property type="entry name" value="OVARIAN TUMOR DOMAIN-CONTAINING DEUBIQUITINATING ENZYME 10-RELATED"/>
    <property type="match status" value="1"/>
</dbReference>
<organism evidence="5 6">
    <name type="scientific">Castilleja foliolosa</name>
    <dbReference type="NCBI Taxonomy" id="1961234"/>
    <lineage>
        <taxon>Eukaryota</taxon>
        <taxon>Viridiplantae</taxon>
        <taxon>Streptophyta</taxon>
        <taxon>Embryophyta</taxon>
        <taxon>Tracheophyta</taxon>
        <taxon>Spermatophyta</taxon>
        <taxon>Magnoliopsida</taxon>
        <taxon>eudicotyledons</taxon>
        <taxon>Gunneridae</taxon>
        <taxon>Pentapetalae</taxon>
        <taxon>asterids</taxon>
        <taxon>lamiids</taxon>
        <taxon>Lamiales</taxon>
        <taxon>Orobanchaceae</taxon>
        <taxon>Pedicularideae</taxon>
        <taxon>Castillejinae</taxon>
        <taxon>Castilleja</taxon>
    </lineage>
</organism>
<dbReference type="GO" id="GO:0090729">
    <property type="term" value="F:toxin activity"/>
    <property type="evidence" value="ECO:0007669"/>
    <property type="project" value="UniProtKB-KW"/>
</dbReference>
<dbReference type="InterPro" id="IPR016138">
    <property type="entry name" value="Ribosome_inactivat_prot_sub1"/>
</dbReference>
<comment type="similarity">
    <text evidence="2">Belongs to the ribosome-inactivating protein family.</text>
</comment>
<dbReference type="Gene3D" id="3.40.420.10">
    <property type="entry name" value="Ricin (A subunit), domain 1"/>
    <property type="match status" value="1"/>
</dbReference>
<reference evidence="6" key="1">
    <citation type="journal article" date="2024" name="IScience">
        <title>Strigolactones Initiate the Formation of Haustorium-like Structures in Castilleja.</title>
        <authorList>
            <person name="Buerger M."/>
            <person name="Peterson D."/>
            <person name="Chory J."/>
        </authorList>
    </citation>
    <scope>NUCLEOTIDE SEQUENCE [LARGE SCALE GENOMIC DNA]</scope>
</reference>
<keyword evidence="2" id="KW-0611">Plant defense</keyword>
<dbReference type="Proteomes" id="UP001632038">
    <property type="component" value="Unassembled WGS sequence"/>
</dbReference>
<comment type="similarity">
    <text evidence="1">Belongs to the peptidase C85 family.</text>
</comment>
<dbReference type="SUPFAM" id="SSF56371">
    <property type="entry name" value="Ribosome inactivating proteins (RIP)"/>
    <property type="match status" value="1"/>
</dbReference>
<dbReference type="Pfam" id="PF00161">
    <property type="entry name" value="RIP"/>
    <property type="match status" value="1"/>
</dbReference>
<dbReference type="GO" id="GO:0006952">
    <property type="term" value="P:defense response"/>
    <property type="evidence" value="ECO:0007669"/>
    <property type="project" value="UniProtKB-KW"/>
</dbReference>
<comment type="catalytic activity">
    <reaction evidence="2">
        <text>Endohydrolysis of the N-glycosidic bond at one specific adenosine on the 28S rRNA.</text>
        <dbReference type="EC" id="3.2.2.22"/>
    </reaction>
</comment>
<proteinExistence type="inferred from homology"/>
<evidence type="ECO:0000256" key="3">
    <source>
        <dbReference type="SAM" id="MobiDB-lite"/>
    </source>
</evidence>
<keyword evidence="6" id="KW-1185">Reference proteome</keyword>
<keyword evidence="2" id="KW-0378">Hydrolase</keyword>
<accession>A0ABD3BH31</accession>
<dbReference type="InterPro" id="IPR036041">
    <property type="entry name" value="Ribosome-inact_prot_sf"/>
</dbReference>
<dbReference type="GO" id="GO:0030598">
    <property type="term" value="F:rRNA N-glycosylase activity"/>
    <property type="evidence" value="ECO:0007669"/>
    <property type="project" value="UniProtKB-EC"/>
</dbReference>
<evidence type="ECO:0000256" key="1">
    <source>
        <dbReference type="ARBA" id="ARBA00010407"/>
    </source>
</evidence>
<dbReference type="SUPFAM" id="SSF54001">
    <property type="entry name" value="Cysteine proteinases"/>
    <property type="match status" value="1"/>
</dbReference>
<feature type="compositionally biased region" description="Basic and acidic residues" evidence="3">
    <location>
        <begin position="1"/>
        <end position="10"/>
    </location>
</feature>
<evidence type="ECO:0000259" key="4">
    <source>
        <dbReference type="PROSITE" id="PS50802"/>
    </source>
</evidence>
<keyword evidence="2" id="KW-0800">Toxin</keyword>